<dbReference type="PANTHER" id="PTHR46300">
    <property type="entry name" value="P450, PUTATIVE (EUROFUNG)-RELATED-RELATED"/>
    <property type="match status" value="1"/>
</dbReference>
<keyword evidence="8 10" id="KW-0503">Monooxygenase</keyword>
<evidence type="ECO:0000256" key="3">
    <source>
        <dbReference type="ARBA" id="ARBA00010617"/>
    </source>
</evidence>
<dbReference type="GO" id="GO:0005506">
    <property type="term" value="F:iron ion binding"/>
    <property type="evidence" value="ECO:0007669"/>
    <property type="project" value="InterPro"/>
</dbReference>
<dbReference type="InterPro" id="IPR002401">
    <property type="entry name" value="Cyt_P450_E_grp-I"/>
</dbReference>
<sequence>MSIFPQFDMIPLAILTALFGLTLFVWFSGKKQLPYPPGPKRLPIVGNLFGMPSEEEWVTYRKWSDEFGSNIIHTDVMGSHIIIINSIKAAHDLLDKRSAIYSDRPPMAALRKLLNMEFLIGLLPYGPTWRHLRREFHNNFLPREMEPFERPAVHRLLRNFLSSPNHFSMHLRHMEGQILLSAAYGIDVRPERDPYVEEAGKVLYALKFGSTQDASLFDTIPWLLHMPSWFPGASLKRRARKWRLVVDNALQMTRDKMKGELASGTVAPSVAANMISKLDQNSTELDLLAAEGVPATMYIGGIATTVTALETFILAMTLYPEVQRKAQAEIDSVVGNSRLPDFSDQDALPYVQAVLKEVLRWHPVTPLCFSHRAMKSDIYEGHSIPAGSIIIPNVWGMLHDPNIFTEPDRFYPERWFSPNVPDFPIQAFGFGARQCPGRVFAQRSLWANIAGILAVFDIVPTEDGPPEKKFLSGLISFGVR</sequence>
<dbReference type="Gene3D" id="1.10.630.10">
    <property type="entry name" value="Cytochrome P450"/>
    <property type="match status" value="1"/>
</dbReference>
<dbReference type="InterPro" id="IPR017972">
    <property type="entry name" value="Cyt_P450_CS"/>
</dbReference>
<keyword evidence="4 9" id="KW-0349">Heme</keyword>
<dbReference type="InterPro" id="IPR001128">
    <property type="entry name" value="Cyt_P450"/>
</dbReference>
<keyword evidence="7 9" id="KW-0408">Iron</keyword>
<keyword evidence="13" id="KW-1185">Reference proteome</keyword>
<evidence type="ECO:0000256" key="2">
    <source>
        <dbReference type="ARBA" id="ARBA00005179"/>
    </source>
</evidence>
<feature type="transmembrane region" description="Helical" evidence="11">
    <location>
        <begin position="12"/>
        <end position="29"/>
    </location>
</feature>
<keyword evidence="11" id="KW-0812">Transmembrane</keyword>
<protein>
    <submittedName>
        <fullName evidence="12">Cytochrome P450</fullName>
    </submittedName>
</protein>
<evidence type="ECO:0000256" key="9">
    <source>
        <dbReference type="PIRSR" id="PIRSR602401-1"/>
    </source>
</evidence>
<name>A0A9P5MXW7_9AGAM</name>
<proteinExistence type="inferred from homology"/>
<evidence type="ECO:0000256" key="7">
    <source>
        <dbReference type="ARBA" id="ARBA00023004"/>
    </source>
</evidence>
<organism evidence="12 13">
    <name type="scientific">Russula ochroleuca</name>
    <dbReference type="NCBI Taxonomy" id="152965"/>
    <lineage>
        <taxon>Eukaryota</taxon>
        <taxon>Fungi</taxon>
        <taxon>Dikarya</taxon>
        <taxon>Basidiomycota</taxon>
        <taxon>Agaricomycotina</taxon>
        <taxon>Agaricomycetes</taxon>
        <taxon>Russulales</taxon>
        <taxon>Russulaceae</taxon>
        <taxon>Russula</taxon>
    </lineage>
</organism>
<evidence type="ECO:0000256" key="4">
    <source>
        <dbReference type="ARBA" id="ARBA00022617"/>
    </source>
</evidence>
<keyword evidence="11" id="KW-0472">Membrane</keyword>
<feature type="binding site" description="axial binding residue" evidence="9">
    <location>
        <position position="435"/>
    </location>
    <ligand>
        <name>heme</name>
        <dbReference type="ChEBI" id="CHEBI:30413"/>
    </ligand>
    <ligandPart>
        <name>Fe</name>
        <dbReference type="ChEBI" id="CHEBI:18248"/>
    </ligandPart>
</feature>
<dbReference type="GO" id="GO:0020037">
    <property type="term" value="F:heme binding"/>
    <property type="evidence" value="ECO:0007669"/>
    <property type="project" value="InterPro"/>
</dbReference>
<dbReference type="Pfam" id="PF00067">
    <property type="entry name" value="p450"/>
    <property type="match status" value="1"/>
</dbReference>
<keyword evidence="11" id="KW-1133">Transmembrane helix</keyword>
<evidence type="ECO:0000256" key="6">
    <source>
        <dbReference type="ARBA" id="ARBA00023002"/>
    </source>
</evidence>
<evidence type="ECO:0000256" key="11">
    <source>
        <dbReference type="SAM" id="Phobius"/>
    </source>
</evidence>
<dbReference type="PRINTS" id="PR00385">
    <property type="entry name" value="P450"/>
</dbReference>
<gene>
    <name evidence="12" type="ORF">DFH94DRAFT_401727</name>
</gene>
<reference evidence="12" key="2">
    <citation type="journal article" date="2020" name="Nat. Commun.">
        <title>Large-scale genome sequencing of mycorrhizal fungi provides insights into the early evolution of symbiotic traits.</title>
        <authorList>
            <person name="Miyauchi S."/>
            <person name="Kiss E."/>
            <person name="Kuo A."/>
            <person name="Drula E."/>
            <person name="Kohler A."/>
            <person name="Sanchez-Garcia M."/>
            <person name="Morin E."/>
            <person name="Andreopoulos B."/>
            <person name="Barry K.W."/>
            <person name="Bonito G."/>
            <person name="Buee M."/>
            <person name="Carver A."/>
            <person name="Chen C."/>
            <person name="Cichocki N."/>
            <person name="Clum A."/>
            <person name="Culley D."/>
            <person name="Crous P.W."/>
            <person name="Fauchery L."/>
            <person name="Girlanda M."/>
            <person name="Hayes R.D."/>
            <person name="Keri Z."/>
            <person name="LaButti K."/>
            <person name="Lipzen A."/>
            <person name="Lombard V."/>
            <person name="Magnuson J."/>
            <person name="Maillard F."/>
            <person name="Murat C."/>
            <person name="Nolan M."/>
            <person name="Ohm R.A."/>
            <person name="Pangilinan J."/>
            <person name="Pereira M.F."/>
            <person name="Perotto S."/>
            <person name="Peter M."/>
            <person name="Pfister S."/>
            <person name="Riley R."/>
            <person name="Sitrit Y."/>
            <person name="Stielow J.B."/>
            <person name="Szollosi G."/>
            <person name="Zifcakova L."/>
            <person name="Stursova M."/>
            <person name="Spatafora J.W."/>
            <person name="Tedersoo L."/>
            <person name="Vaario L.M."/>
            <person name="Yamada A."/>
            <person name="Yan M."/>
            <person name="Wang P."/>
            <person name="Xu J."/>
            <person name="Bruns T."/>
            <person name="Baldrian P."/>
            <person name="Vilgalys R."/>
            <person name="Dunand C."/>
            <person name="Henrissat B."/>
            <person name="Grigoriev I.V."/>
            <person name="Hibbett D."/>
            <person name="Nagy L.G."/>
            <person name="Martin F.M."/>
        </authorList>
    </citation>
    <scope>NUCLEOTIDE SEQUENCE</scope>
    <source>
        <strain evidence="12">Prilba</strain>
    </source>
</reference>
<dbReference type="InterPro" id="IPR050364">
    <property type="entry name" value="Cytochrome_P450_fung"/>
</dbReference>
<dbReference type="Proteomes" id="UP000759537">
    <property type="component" value="Unassembled WGS sequence"/>
</dbReference>
<comment type="cofactor">
    <cofactor evidence="1 9">
        <name>heme</name>
        <dbReference type="ChEBI" id="CHEBI:30413"/>
    </cofactor>
</comment>
<dbReference type="GO" id="GO:0016705">
    <property type="term" value="F:oxidoreductase activity, acting on paired donors, with incorporation or reduction of molecular oxygen"/>
    <property type="evidence" value="ECO:0007669"/>
    <property type="project" value="InterPro"/>
</dbReference>
<evidence type="ECO:0000256" key="10">
    <source>
        <dbReference type="RuleBase" id="RU000461"/>
    </source>
</evidence>
<keyword evidence="5 9" id="KW-0479">Metal-binding</keyword>
<evidence type="ECO:0000313" key="13">
    <source>
        <dbReference type="Proteomes" id="UP000759537"/>
    </source>
</evidence>
<comment type="similarity">
    <text evidence="3 10">Belongs to the cytochrome P450 family.</text>
</comment>
<dbReference type="OrthoDB" id="2789670at2759"/>
<comment type="pathway">
    <text evidence="2">Secondary metabolite biosynthesis.</text>
</comment>
<reference evidence="12" key="1">
    <citation type="submission" date="2019-10" db="EMBL/GenBank/DDBJ databases">
        <authorList>
            <consortium name="DOE Joint Genome Institute"/>
            <person name="Kuo A."/>
            <person name="Miyauchi S."/>
            <person name="Kiss E."/>
            <person name="Drula E."/>
            <person name="Kohler A."/>
            <person name="Sanchez-Garcia M."/>
            <person name="Andreopoulos B."/>
            <person name="Barry K.W."/>
            <person name="Bonito G."/>
            <person name="Buee M."/>
            <person name="Carver A."/>
            <person name="Chen C."/>
            <person name="Cichocki N."/>
            <person name="Clum A."/>
            <person name="Culley D."/>
            <person name="Crous P.W."/>
            <person name="Fauchery L."/>
            <person name="Girlanda M."/>
            <person name="Hayes R."/>
            <person name="Keri Z."/>
            <person name="LaButti K."/>
            <person name="Lipzen A."/>
            <person name="Lombard V."/>
            <person name="Magnuson J."/>
            <person name="Maillard F."/>
            <person name="Morin E."/>
            <person name="Murat C."/>
            <person name="Nolan M."/>
            <person name="Ohm R."/>
            <person name="Pangilinan J."/>
            <person name="Pereira M."/>
            <person name="Perotto S."/>
            <person name="Peter M."/>
            <person name="Riley R."/>
            <person name="Sitrit Y."/>
            <person name="Stielow B."/>
            <person name="Szollosi G."/>
            <person name="Zifcakova L."/>
            <person name="Stursova M."/>
            <person name="Spatafora J.W."/>
            <person name="Tedersoo L."/>
            <person name="Vaario L.-M."/>
            <person name="Yamada A."/>
            <person name="Yan M."/>
            <person name="Wang P."/>
            <person name="Xu J."/>
            <person name="Bruns T."/>
            <person name="Baldrian P."/>
            <person name="Vilgalys R."/>
            <person name="Henrissat B."/>
            <person name="Grigoriev I.V."/>
            <person name="Hibbett D."/>
            <person name="Nagy L.G."/>
            <person name="Martin F.M."/>
        </authorList>
    </citation>
    <scope>NUCLEOTIDE SEQUENCE</scope>
    <source>
        <strain evidence="12">Prilba</strain>
    </source>
</reference>
<dbReference type="PRINTS" id="PR00463">
    <property type="entry name" value="EP450I"/>
</dbReference>
<keyword evidence="6 10" id="KW-0560">Oxidoreductase</keyword>
<dbReference type="GO" id="GO:0004497">
    <property type="term" value="F:monooxygenase activity"/>
    <property type="evidence" value="ECO:0007669"/>
    <property type="project" value="UniProtKB-KW"/>
</dbReference>
<dbReference type="InterPro" id="IPR036396">
    <property type="entry name" value="Cyt_P450_sf"/>
</dbReference>
<dbReference type="EMBL" id="WHVB01000006">
    <property type="protein sequence ID" value="KAF8481591.1"/>
    <property type="molecule type" value="Genomic_DNA"/>
</dbReference>
<evidence type="ECO:0000256" key="5">
    <source>
        <dbReference type="ARBA" id="ARBA00022723"/>
    </source>
</evidence>
<dbReference type="PROSITE" id="PS00086">
    <property type="entry name" value="CYTOCHROME_P450"/>
    <property type="match status" value="1"/>
</dbReference>
<dbReference type="CDD" id="cd11065">
    <property type="entry name" value="CYP64-like"/>
    <property type="match status" value="1"/>
</dbReference>
<dbReference type="AlphaFoldDB" id="A0A9P5MXW7"/>
<comment type="caution">
    <text evidence="12">The sequence shown here is derived from an EMBL/GenBank/DDBJ whole genome shotgun (WGS) entry which is preliminary data.</text>
</comment>
<evidence type="ECO:0000313" key="12">
    <source>
        <dbReference type="EMBL" id="KAF8481591.1"/>
    </source>
</evidence>
<dbReference type="SUPFAM" id="SSF48264">
    <property type="entry name" value="Cytochrome P450"/>
    <property type="match status" value="1"/>
</dbReference>
<dbReference type="PANTHER" id="PTHR46300:SF7">
    <property type="entry name" value="P450, PUTATIVE (EUROFUNG)-RELATED"/>
    <property type="match status" value="1"/>
</dbReference>
<accession>A0A9P5MXW7</accession>
<evidence type="ECO:0000256" key="1">
    <source>
        <dbReference type="ARBA" id="ARBA00001971"/>
    </source>
</evidence>
<evidence type="ECO:0000256" key="8">
    <source>
        <dbReference type="ARBA" id="ARBA00023033"/>
    </source>
</evidence>